<reference evidence="2" key="1">
    <citation type="submission" date="2004-05" db="EMBL/GenBank/DDBJ databases">
        <authorList>
            <person name="Buell R."/>
            <person name="Liu J."/>
            <person name="Childs K."/>
            <person name="Zaborsky J."/>
            <person name="Tallon L."/>
            <person name="Wirtz U."/>
            <person name="Wei F."/>
            <person name="Kuang H."/>
            <person name="Zhang P."/>
            <person name="Marano M."/>
            <person name="Baker B."/>
        </authorList>
    </citation>
    <scope>NUCLEOTIDE SEQUENCE</scope>
</reference>
<accession>Q0KIR9</accession>
<evidence type="ECO:0000313" key="2">
    <source>
        <dbReference type="EMBL" id="ABI34356.1"/>
    </source>
</evidence>
<proteinExistence type="predicted"/>
<reference evidence="2" key="2">
    <citation type="submission" date="2006-08" db="EMBL/GenBank/DDBJ databases">
        <authorList>
            <person name="Childs K."/>
        </authorList>
    </citation>
    <scope>NUCLEOTIDE SEQUENCE</scope>
</reference>
<dbReference type="EMBL" id="AC149267">
    <property type="protein sequence ID" value="ABI34356.1"/>
    <property type="molecule type" value="Genomic_DNA"/>
</dbReference>
<sequence length="76" mass="8203">MHITRQRITQPASFSKPTKLGQHGHNGPSLPIKICTTKSNKPPNTGSSEGKGLANRIEVNPVAEEVYSVVCQDLHA</sequence>
<feature type="compositionally biased region" description="Polar residues" evidence="1">
    <location>
        <begin position="1"/>
        <end position="16"/>
    </location>
</feature>
<organism evidence="2">
    <name type="scientific">Solanum demissum</name>
    <name type="common">Wild potato</name>
    <dbReference type="NCBI Taxonomy" id="50514"/>
    <lineage>
        <taxon>Eukaryota</taxon>
        <taxon>Viridiplantae</taxon>
        <taxon>Streptophyta</taxon>
        <taxon>Embryophyta</taxon>
        <taxon>Tracheophyta</taxon>
        <taxon>Spermatophyta</taxon>
        <taxon>Magnoliopsida</taxon>
        <taxon>eudicotyledons</taxon>
        <taxon>Gunneridae</taxon>
        <taxon>Pentapetalae</taxon>
        <taxon>asterids</taxon>
        <taxon>lamiids</taxon>
        <taxon>Solanales</taxon>
        <taxon>Solanaceae</taxon>
        <taxon>Solanoideae</taxon>
        <taxon>Solaneae</taxon>
        <taxon>Solanum</taxon>
    </lineage>
</organism>
<name>Q0KIR9_SOLDE</name>
<dbReference type="AlphaFoldDB" id="Q0KIR9"/>
<protein>
    <submittedName>
        <fullName evidence="2">Uncharacterized protein</fullName>
    </submittedName>
</protein>
<feature type="region of interest" description="Disordered" evidence="1">
    <location>
        <begin position="1"/>
        <end position="54"/>
    </location>
</feature>
<evidence type="ECO:0000256" key="1">
    <source>
        <dbReference type="SAM" id="MobiDB-lite"/>
    </source>
</evidence>
<gene>
    <name evidence="2" type="ORF">SDM1_47t00004</name>
</gene>
<feature type="compositionally biased region" description="Polar residues" evidence="1">
    <location>
        <begin position="36"/>
        <end position="48"/>
    </location>
</feature>